<proteinExistence type="predicted"/>
<gene>
    <name evidence="1" type="ORF">SR882_08535</name>
</gene>
<dbReference type="RefSeq" id="WP_322520827.1">
    <property type="nucleotide sequence ID" value="NZ_CP140153.1"/>
</dbReference>
<evidence type="ECO:0000313" key="1">
    <source>
        <dbReference type="EMBL" id="WQH15803.1"/>
    </source>
</evidence>
<name>A0ABZ0YUX2_9GAMM</name>
<organism evidence="1 2">
    <name type="scientific">Guyparkeria halophila</name>
    <dbReference type="NCBI Taxonomy" id="47960"/>
    <lineage>
        <taxon>Bacteria</taxon>
        <taxon>Pseudomonadati</taxon>
        <taxon>Pseudomonadota</taxon>
        <taxon>Gammaproteobacteria</taxon>
        <taxon>Chromatiales</taxon>
        <taxon>Thioalkalibacteraceae</taxon>
        <taxon>Guyparkeria</taxon>
    </lineage>
</organism>
<reference evidence="1 2" key="1">
    <citation type="submission" date="2023-11" db="EMBL/GenBank/DDBJ databases">
        <title>MicrobeMod: A computational toolkit for identifying prokaryotic methylation and restriction-modification with nanopore sequencing.</title>
        <authorList>
            <person name="Crits-Christoph A."/>
            <person name="Kang S.C."/>
            <person name="Lee H."/>
            <person name="Ostrov N."/>
        </authorList>
    </citation>
    <scope>NUCLEOTIDE SEQUENCE [LARGE SCALE GENOMIC DNA]</scope>
    <source>
        <strain evidence="1 2">ATCC 49870</strain>
    </source>
</reference>
<protein>
    <submittedName>
        <fullName evidence="1">Uncharacterized protein</fullName>
    </submittedName>
</protein>
<sequence length="166" mass="19132">MANFKVVIREGAVMKRESTSLSRLSRIVRAAQLLFVLVQLVIVPTAMAGKYPYAEFKDTVDYEALEILKKHGVPVAHDRESPWFAISGVPGSYTIWLYQSDEIPQPAVLEIVNLCMDFYEQRGREERFRIVMYRESQEEWRKSLFLGIGALAGIKPYFELTIGRKR</sequence>
<dbReference type="Proteomes" id="UP001327459">
    <property type="component" value="Chromosome"/>
</dbReference>
<evidence type="ECO:0000313" key="2">
    <source>
        <dbReference type="Proteomes" id="UP001327459"/>
    </source>
</evidence>
<keyword evidence="2" id="KW-1185">Reference proteome</keyword>
<dbReference type="EMBL" id="CP140153">
    <property type="protein sequence ID" value="WQH15803.1"/>
    <property type="molecule type" value="Genomic_DNA"/>
</dbReference>
<accession>A0ABZ0YUX2</accession>